<keyword evidence="1" id="KW-0472">Membrane</keyword>
<dbReference type="Proteomes" id="UP001210865">
    <property type="component" value="Chromosome"/>
</dbReference>
<evidence type="ECO:0000313" key="4">
    <source>
        <dbReference type="Proteomes" id="UP001210865"/>
    </source>
</evidence>
<reference evidence="3 4" key="1">
    <citation type="submission" date="2022-12" db="EMBL/GenBank/DDBJ databases">
        <title>Sphingomonas abieness sp. nov., an endophytic bacterium isolated from Abies koreana.</title>
        <authorList>
            <person name="Jiang L."/>
            <person name="Lee J."/>
        </authorList>
    </citation>
    <scope>NUCLEOTIDE SEQUENCE [LARGE SCALE GENOMIC DNA]</scope>
    <source>
        <strain evidence="4">PAMB 00755</strain>
    </source>
</reference>
<organism evidence="3 4">
    <name type="scientific">Sphingomonas abietis</name>
    <dbReference type="NCBI Taxonomy" id="3012344"/>
    <lineage>
        <taxon>Bacteria</taxon>
        <taxon>Pseudomonadati</taxon>
        <taxon>Pseudomonadota</taxon>
        <taxon>Alphaproteobacteria</taxon>
        <taxon>Sphingomonadales</taxon>
        <taxon>Sphingomonadaceae</taxon>
        <taxon>Sphingomonas</taxon>
    </lineage>
</organism>
<accession>A0ABY7NS06</accession>
<keyword evidence="4" id="KW-1185">Reference proteome</keyword>
<evidence type="ECO:0000313" key="3">
    <source>
        <dbReference type="EMBL" id="WBO24278.1"/>
    </source>
</evidence>
<evidence type="ECO:0000256" key="1">
    <source>
        <dbReference type="SAM" id="Phobius"/>
    </source>
</evidence>
<dbReference type="RefSeq" id="WP_270078906.1">
    <property type="nucleotide sequence ID" value="NZ_CP115174.1"/>
</dbReference>
<sequence length="327" mass="38007">MKGLRHRLILWGGGMNALFAAAAFYYSTILPSWLRLAFALGFPLFLLVALRLRNQYWRGVSATLLVVGFWGWYLNDPPRNDRDWQVEYSIPADAVLDGNIAHLQHVRDFAWHDESTFTPHWYDANYDIDTLSGVDMVTSYWAGESIAHVFLSFAFLDGRHLAISIETRRQKRFPYSVIAGFFHHYETFYVTADERDLIGVRTDFRRERVYLYHLKLTPGEGRRLFLNYLHTIHRLNTVPAWYNTLTDNCTTGILSEAQAGFRYRLDWRILLSGYTASLAWKMGFLDQRYSFPVLRRLSQVRRPVGATPGFNYSREIRQSLPAATSGR</sequence>
<proteinExistence type="predicted"/>
<dbReference type="InterPro" id="IPR025178">
    <property type="entry name" value="Lnb_N"/>
</dbReference>
<gene>
    <name evidence="3" type="ORF">PBT88_09335</name>
</gene>
<dbReference type="EMBL" id="CP115174">
    <property type="protein sequence ID" value="WBO24278.1"/>
    <property type="molecule type" value="Genomic_DNA"/>
</dbReference>
<protein>
    <submittedName>
        <fullName evidence="3">DUF4105 domain-containing protein</fullName>
    </submittedName>
</protein>
<feature type="transmembrane region" description="Helical" evidence="1">
    <location>
        <begin position="56"/>
        <end position="73"/>
    </location>
</feature>
<keyword evidence="1" id="KW-0812">Transmembrane</keyword>
<dbReference type="Pfam" id="PF13387">
    <property type="entry name" value="Lnb_N"/>
    <property type="match status" value="1"/>
</dbReference>
<feature type="transmembrane region" description="Helical" evidence="1">
    <location>
        <begin position="32"/>
        <end position="49"/>
    </location>
</feature>
<evidence type="ECO:0000259" key="2">
    <source>
        <dbReference type="Pfam" id="PF13387"/>
    </source>
</evidence>
<name>A0ABY7NS06_9SPHN</name>
<feature type="transmembrane region" description="Helical" evidence="1">
    <location>
        <begin position="7"/>
        <end position="26"/>
    </location>
</feature>
<feature type="domain" description="Lnb N-terminal periplasmic" evidence="2">
    <location>
        <begin position="118"/>
        <end position="259"/>
    </location>
</feature>
<keyword evidence="1" id="KW-1133">Transmembrane helix</keyword>